<evidence type="ECO:0000256" key="4">
    <source>
        <dbReference type="ARBA" id="ARBA00022729"/>
    </source>
</evidence>
<feature type="domain" description="Sulfatase N-terminal" evidence="8">
    <location>
        <begin position="310"/>
        <end position="405"/>
    </location>
</feature>
<evidence type="ECO:0000256" key="2">
    <source>
        <dbReference type="ARBA" id="ARBA00008779"/>
    </source>
</evidence>
<evidence type="ECO:0000313" key="10">
    <source>
        <dbReference type="Proteomes" id="UP001139028"/>
    </source>
</evidence>
<keyword evidence="6" id="KW-0106">Calcium</keyword>
<evidence type="ECO:0000256" key="3">
    <source>
        <dbReference type="ARBA" id="ARBA00022723"/>
    </source>
</evidence>
<dbReference type="EMBL" id="JALBWM010000077">
    <property type="protein sequence ID" value="MCO1335727.1"/>
    <property type="molecule type" value="Genomic_DNA"/>
</dbReference>
<gene>
    <name evidence="9" type="ORF">MO867_15430</name>
</gene>
<dbReference type="Gene3D" id="3.30.1120.10">
    <property type="match status" value="1"/>
</dbReference>
<keyword evidence="5 9" id="KW-0378">Hydrolase</keyword>
<organism evidence="9 10">
    <name type="scientific">Microbulbifer okhotskensis</name>
    <dbReference type="NCBI Taxonomy" id="2926617"/>
    <lineage>
        <taxon>Bacteria</taxon>
        <taxon>Pseudomonadati</taxon>
        <taxon>Pseudomonadota</taxon>
        <taxon>Gammaproteobacteria</taxon>
        <taxon>Cellvibrionales</taxon>
        <taxon>Microbulbiferaceae</taxon>
        <taxon>Microbulbifer</taxon>
    </lineage>
</organism>
<evidence type="ECO:0000256" key="7">
    <source>
        <dbReference type="SAM" id="SignalP"/>
    </source>
</evidence>
<dbReference type="SUPFAM" id="SSF53649">
    <property type="entry name" value="Alkaline phosphatase-like"/>
    <property type="match status" value="1"/>
</dbReference>
<feature type="signal peptide" evidence="7">
    <location>
        <begin position="1"/>
        <end position="19"/>
    </location>
</feature>
<keyword evidence="10" id="KW-1185">Reference proteome</keyword>
<name>A0A9X2J5N3_9GAMM</name>
<dbReference type="GO" id="GO:0004065">
    <property type="term" value="F:arylsulfatase activity"/>
    <property type="evidence" value="ECO:0007669"/>
    <property type="project" value="TreeGrafter"/>
</dbReference>
<dbReference type="InterPro" id="IPR017850">
    <property type="entry name" value="Alkaline_phosphatase_core_sf"/>
</dbReference>
<keyword evidence="3" id="KW-0479">Metal-binding</keyword>
<dbReference type="PANTHER" id="PTHR42693">
    <property type="entry name" value="ARYLSULFATASE FAMILY MEMBER"/>
    <property type="match status" value="1"/>
</dbReference>
<feature type="domain" description="Sulfatase N-terminal" evidence="8">
    <location>
        <begin position="60"/>
        <end position="198"/>
    </location>
</feature>
<dbReference type="RefSeq" id="WP_252470708.1">
    <property type="nucleotide sequence ID" value="NZ_JALBWM010000077.1"/>
</dbReference>
<proteinExistence type="inferred from homology"/>
<evidence type="ECO:0000313" key="9">
    <source>
        <dbReference type="EMBL" id="MCO1335727.1"/>
    </source>
</evidence>
<comment type="similarity">
    <text evidence="2">Belongs to the sulfatase family.</text>
</comment>
<dbReference type="GO" id="GO:0046872">
    <property type="term" value="F:metal ion binding"/>
    <property type="evidence" value="ECO:0007669"/>
    <property type="project" value="UniProtKB-KW"/>
</dbReference>
<comment type="cofactor">
    <cofactor evidence="1">
        <name>Ca(2+)</name>
        <dbReference type="ChEBI" id="CHEBI:29108"/>
    </cofactor>
</comment>
<reference evidence="9" key="1">
    <citation type="journal article" date="2022" name="Arch. Microbiol.">
        <title>Microbulbifer okhotskensis sp. nov., isolated from a deep bottom sediment of the Okhotsk Sea.</title>
        <authorList>
            <person name="Romanenko L."/>
            <person name="Kurilenko V."/>
            <person name="Otstavnykh N."/>
            <person name="Velansky P."/>
            <person name="Isaeva M."/>
            <person name="Mikhailov V."/>
        </authorList>
    </citation>
    <scope>NUCLEOTIDE SEQUENCE</scope>
    <source>
        <strain evidence="9">OS29</strain>
    </source>
</reference>
<evidence type="ECO:0000259" key="8">
    <source>
        <dbReference type="Pfam" id="PF00884"/>
    </source>
</evidence>
<comment type="caution">
    <text evidence="9">The sequence shown here is derived from an EMBL/GenBank/DDBJ whole genome shotgun (WGS) entry which is preliminary data.</text>
</comment>
<dbReference type="Proteomes" id="UP001139028">
    <property type="component" value="Unassembled WGS sequence"/>
</dbReference>
<dbReference type="InterPro" id="IPR050738">
    <property type="entry name" value="Sulfatase"/>
</dbReference>
<sequence>MKKLLIVLWTLLISFSTQAQVTHDAEYYILKMQNGDRWEQEDAEIQQRLQQLRQKYGQPPNIVFLLWDDTAFGAVGFPALQKNFGYSTPNINKMAAEGINFTRMYTEPSCTPTRAAALTGRHPVRHGMGEVGMPHEFSGLRAGEVTIAEVLSKAGYATGFFGKGHLGDIEESYLHNQGFDEALFTPMNQITSLYNPQANAANAVLGMFPEIYPPDPYQLDSPGLIPAGWVMNIEGRKGQEGREWCGTSNECFAKFDPEAERRTLAFIRRNAEEKRPFFVAYWPNFLNFMARYNPKPSVAGLMVADAFPAVDQFVGSLMEEMKSLGIAENTVFVALADNGPMVHSPPAGWGMLPMLYRGGKGDFTEGGVRVPAFAWWPGMIKPAQTVGDIIHITDLYTTFANLAGAERFIPTDRVVDGLNQTALFLNGDTHSRRDYVFIYSGKELGATVKGRYKRHWLGAGDVAASGMPEAYYDLYMDPREEHPQLVPLIHTQGQFNHMVARHQLFKRKYPDVPSGKGIPYTGLANARPETKAIAERVNAVIEAMPFTVKEYLQYQIPGADKVGDWGH</sequence>
<dbReference type="Pfam" id="PF00884">
    <property type="entry name" value="Sulfatase"/>
    <property type="match status" value="2"/>
</dbReference>
<feature type="chain" id="PRO_5040822134" evidence="7">
    <location>
        <begin position="20"/>
        <end position="567"/>
    </location>
</feature>
<dbReference type="InterPro" id="IPR000917">
    <property type="entry name" value="Sulfatase_N"/>
</dbReference>
<evidence type="ECO:0000256" key="1">
    <source>
        <dbReference type="ARBA" id="ARBA00001913"/>
    </source>
</evidence>
<evidence type="ECO:0000256" key="6">
    <source>
        <dbReference type="ARBA" id="ARBA00022837"/>
    </source>
</evidence>
<dbReference type="PANTHER" id="PTHR42693:SF42">
    <property type="entry name" value="ARYLSULFATASE G"/>
    <property type="match status" value="1"/>
</dbReference>
<keyword evidence="4 7" id="KW-0732">Signal</keyword>
<protein>
    <submittedName>
        <fullName evidence="9">Sulfatase-like hydrolase/transferase</fullName>
    </submittedName>
</protein>
<dbReference type="AlphaFoldDB" id="A0A9X2J5N3"/>
<accession>A0A9X2J5N3</accession>
<evidence type="ECO:0000256" key="5">
    <source>
        <dbReference type="ARBA" id="ARBA00022801"/>
    </source>
</evidence>
<dbReference type="Gene3D" id="3.40.720.10">
    <property type="entry name" value="Alkaline Phosphatase, subunit A"/>
    <property type="match status" value="1"/>
</dbReference>